<dbReference type="InterPro" id="IPR036388">
    <property type="entry name" value="WH-like_DNA-bd_sf"/>
</dbReference>
<comment type="caution">
    <text evidence="2">The sequence shown here is derived from an EMBL/GenBank/DDBJ whole genome shotgun (WGS) entry which is preliminary data.</text>
</comment>
<reference evidence="2" key="1">
    <citation type="journal article" date="2020" name="mSystems">
        <title>Genome- and Community-Level Interaction Insights into Carbon Utilization and Element Cycling Functions of Hydrothermarchaeota in Hydrothermal Sediment.</title>
        <authorList>
            <person name="Zhou Z."/>
            <person name="Liu Y."/>
            <person name="Xu W."/>
            <person name="Pan J."/>
            <person name="Luo Z.H."/>
            <person name="Li M."/>
        </authorList>
    </citation>
    <scope>NUCLEOTIDE SEQUENCE [LARGE SCALE GENOMIC DNA]</scope>
    <source>
        <strain evidence="2">HyVt-233</strain>
    </source>
</reference>
<protein>
    <submittedName>
        <fullName evidence="2">Metal-dependent transcriptional regulator</fullName>
    </submittedName>
</protein>
<dbReference type="InterPro" id="IPR036390">
    <property type="entry name" value="WH_DNA-bd_sf"/>
</dbReference>
<sequence>MPRTKKLTESAEDCLEAIYVLSKTKKVVRVKDIAKHLDTKMASIVVGLKTLA</sequence>
<dbReference type="Pfam" id="PF01325">
    <property type="entry name" value="Fe_dep_repress"/>
    <property type="match status" value="1"/>
</dbReference>
<dbReference type="Proteomes" id="UP000886289">
    <property type="component" value="Unassembled WGS sequence"/>
</dbReference>
<name>A0A7C0U2J3_DESA2</name>
<feature type="non-terminal residue" evidence="2">
    <location>
        <position position="52"/>
    </location>
</feature>
<evidence type="ECO:0000313" key="2">
    <source>
        <dbReference type="EMBL" id="HDD44240.1"/>
    </source>
</evidence>
<dbReference type="AlphaFoldDB" id="A0A7C0U2J3"/>
<dbReference type="InterPro" id="IPR022687">
    <property type="entry name" value="HTH_DTXR"/>
</dbReference>
<dbReference type="GO" id="GO:0003677">
    <property type="term" value="F:DNA binding"/>
    <property type="evidence" value="ECO:0007669"/>
    <property type="project" value="InterPro"/>
</dbReference>
<dbReference type="Gene3D" id="1.10.10.10">
    <property type="entry name" value="Winged helix-like DNA-binding domain superfamily/Winged helix DNA-binding domain"/>
    <property type="match status" value="1"/>
</dbReference>
<feature type="domain" description="HTH dtxR-type" evidence="1">
    <location>
        <begin position="6"/>
        <end position="45"/>
    </location>
</feature>
<dbReference type="EMBL" id="DRBS01000201">
    <property type="protein sequence ID" value="HDD44240.1"/>
    <property type="molecule type" value="Genomic_DNA"/>
</dbReference>
<dbReference type="SUPFAM" id="SSF46785">
    <property type="entry name" value="Winged helix' DNA-binding domain"/>
    <property type="match status" value="1"/>
</dbReference>
<proteinExistence type="predicted"/>
<accession>A0A7C0U2J3</accession>
<evidence type="ECO:0000259" key="1">
    <source>
        <dbReference type="Pfam" id="PF01325"/>
    </source>
</evidence>
<organism evidence="2">
    <name type="scientific">Desulfofervidus auxilii</name>
    <dbReference type="NCBI Taxonomy" id="1621989"/>
    <lineage>
        <taxon>Bacteria</taxon>
        <taxon>Pseudomonadati</taxon>
        <taxon>Thermodesulfobacteriota</taxon>
        <taxon>Candidatus Desulfofervidia</taxon>
        <taxon>Candidatus Desulfofervidales</taxon>
        <taxon>Candidatus Desulfofervidaceae</taxon>
        <taxon>Candidatus Desulfofervidus</taxon>
    </lineage>
</organism>
<gene>
    <name evidence="2" type="ORF">ENG63_05200</name>
</gene>